<organism evidence="1 2">
    <name type="scientific">Novosphingobium pentaromativorans</name>
    <dbReference type="NCBI Taxonomy" id="205844"/>
    <lineage>
        <taxon>Bacteria</taxon>
        <taxon>Pseudomonadati</taxon>
        <taxon>Pseudomonadota</taxon>
        <taxon>Alphaproteobacteria</taxon>
        <taxon>Sphingomonadales</taxon>
        <taxon>Sphingomonadaceae</taxon>
        <taxon>Novosphingobium</taxon>
    </lineage>
</organism>
<name>A0A2W5NNU5_9SPHN</name>
<accession>A0A2W5NNU5</accession>
<dbReference type="AlphaFoldDB" id="A0A2W5NNU5"/>
<evidence type="ECO:0000313" key="1">
    <source>
        <dbReference type="EMBL" id="PZQ54168.1"/>
    </source>
</evidence>
<gene>
    <name evidence="1" type="ORF">DI555_13990</name>
</gene>
<protein>
    <submittedName>
        <fullName evidence="1">Uncharacterized protein</fullName>
    </submittedName>
</protein>
<reference evidence="1 2" key="1">
    <citation type="submission" date="2017-08" db="EMBL/GenBank/DDBJ databases">
        <title>Infants hospitalized years apart are colonized by the same room-sourced microbial strains.</title>
        <authorList>
            <person name="Brooks B."/>
            <person name="Olm M.R."/>
            <person name="Firek B.A."/>
            <person name="Baker R."/>
            <person name="Thomas B.C."/>
            <person name="Morowitz M.J."/>
            <person name="Banfield J.F."/>
        </authorList>
    </citation>
    <scope>NUCLEOTIDE SEQUENCE [LARGE SCALE GENOMIC DNA]</scope>
    <source>
        <strain evidence="1">S2_005_002_R2_33</strain>
    </source>
</reference>
<comment type="caution">
    <text evidence="1">The sequence shown here is derived from an EMBL/GenBank/DDBJ whole genome shotgun (WGS) entry which is preliminary data.</text>
</comment>
<sequence>MIMDAMFFQPSPAIAEAFETWRSAYLLHARGSFDDEGAADAACDAHGARFCELVAAPVANASDFLVKAYVELLGRCGAPLRSGNDFDIDNVEFDGNGRCDDAYMHSVYRDLDSCDLGRCMLATGSLAFDPARWIEAMDAADGDALVIVGPDGDKRLSIVMYDGEDPVQDRQQLRLRRLAASRTAEIGNYIFAHHPDKVAHLGAAA</sequence>
<proteinExistence type="predicted"/>
<evidence type="ECO:0000313" key="2">
    <source>
        <dbReference type="Proteomes" id="UP000249082"/>
    </source>
</evidence>
<dbReference type="EMBL" id="QFPX01000010">
    <property type="protein sequence ID" value="PZQ54168.1"/>
    <property type="molecule type" value="Genomic_DNA"/>
</dbReference>
<dbReference type="Proteomes" id="UP000249082">
    <property type="component" value="Unassembled WGS sequence"/>
</dbReference>